<reference evidence="3" key="5">
    <citation type="submission" date="2018-04" db="UniProtKB">
        <authorList>
            <consortium name="EnsemblFungi"/>
        </authorList>
    </citation>
    <scope>IDENTIFICATION</scope>
    <source>
        <strain evidence="3">R3-111a-1</strain>
    </source>
</reference>
<gene>
    <name evidence="3" type="primary">20342449</name>
    <name evidence="2" type="ORF">GGTG_01991</name>
</gene>
<reference evidence="2" key="3">
    <citation type="submission" date="2010-09" db="EMBL/GenBank/DDBJ databases">
        <title>Annotation of Gaeumannomyces graminis var. tritici R3-111a-1.</title>
        <authorList>
            <consortium name="The Broad Institute Genome Sequencing Platform"/>
            <person name="Ma L.-J."/>
            <person name="Dead R."/>
            <person name="Young S.K."/>
            <person name="Zeng Q."/>
            <person name="Gargeya S."/>
            <person name="Fitzgerald M."/>
            <person name="Haas B."/>
            <person name="Abouelleil A."/>
            <person name="Alvarado L."/>
            <person name="Arachchi H.M."/>
            <person name="Berlin A."/>
            <person name="Brown A."/>
            <person name="Chapman S.B."/>
            <person name="Chen Z."/>
            <person name="Dunbar C."/>
            <person name="Freedman E."/>
            <person name="Gearin G."/>
            <person name="Gellesch M."/>
            <person name="Goldberg J."/>
            <person name="Griggs A."/>
            <person name="Gujja S."/>
            <person name="Heiman D."/>
            <person name="Howarth C."/>
            <person name="Larson L."/>
            <person name="Lui A."/>
            <person name="MacDonald P.J.P."/>
            <person name="Mehta T."/>
            <person name="Montmayeur A."/>
            <person name="Murphy C."/>
            <person name="Neiman D."/>
            <person name="Pearson M."/>
            <person name="Priest M."/>
            <person name="Roberts A."/>
            <person name="Saif S."/>
            <person name="Shea T."/>
            <person name="Shenoy N."/>
            <person name="Sisk P."/>
            <person name="Stolte C."/>
            <person name="Sykes S."/>
            <person name="Yandava C."/>
            <person name="Wortman J."/>
            <person name="Nusbaum C."/>
            <person name="Birren B."/>
        </authorList>
    </citation>
    <scope>NUCLEOTIDE SEQUENCE</scope>
    <source>
        <strain evidence="2">R3-111a-1</strain>
    </source>
</reference>
<dbReference type="EnsemblFungi" id="EJT82017">
    <property type="protein sequence ID" value="EJT82017"/>
    <property type="gene ID" value="GGTG_01991"/>
</dbReference>
<dbReference type="EMBL" id="GL385395">
    <property type="protein sequence ID" value="EJT82017.1"/>
    <property type="molecule type" value="Genomic_DNA"/>
</dbReference>
<feature type="compositionally biased region" description="Polar residues" evidence="1">
    <location>
        <begin position="184"/>
        <end position="205"/>
    </location>
</feature>
<organism evidence="2">
    <name type="scientific">Gaeumannomyces tritici (strain R3-111a-1)</name>
    <name type="common">Wheat and barley take-all root rot fungus</name>
    <name type="synonym">Gaeumannomyces graminis var. tritici</name>
    <dbReference type="NCBI Taxonomy" id="644352"/>
    <lineage>
        <taxon>Eukaryota</taxon>
        <taxon>Fungi</taxon>
        <taxon>Dikarya</taxon>
        <taxon>Ascomycota</taxon>
        <taxon>Pezizomycotina</taxon>
        <taxon>Sordariomycetes</taxon>
        <taxon>Sordariomycetidae</taxon>
        <taxon>Magnaporthales</taxon>
        <taxon>Magnaporthaceae</taxon>
        <taxon>Gaeumannomyces</taxon>
    </lineage>
</organism>
<keyword evidence="4" id="KW-1185">Reference proteome</keyword>
<feature type="region of interest" description="Disordered" evidence="1">
    <location>
        <begin position="357"/>
        <end position="376"/>
    </location>
</feature>
<dbReference type="eggNOG" id="ENOG502SS66">
    <property type="taxonomic scope" value="Eukaryota"/>
</dbReference>
<dbReference type="VEuPathDB" id="FungiDB:GGTG_01991"/>
<dbReference type="GeneID" id="20342449"/>
<dbReference type="Gene3D" id="3.30.160.60">
    <property type="entry name" value="Classic Zinc Finger"/>
    <property type="match status" value="1"/>
</dbReference>
<reference evidence="2" key="2">
    <citation type="submission" date="2010-07" db="EMBL/GenBank/DDBJ databases">
        <authorList>
            <consortium name="The Broad Institute Genome Sequencing Platform"/>
            <consortium name="Broad Institute Genome Sequencing Center for Infectious Disease"/>
            <person name="Ma L.-J."/>
            <person name="Dead R."/>
            <person name="Young S."/>
            <person name="Zeng Q."/>
            <person name="Koehrsen M."/>
            <person name="Alvarado L."/>
            <person name="Berlin A."/>
            <person name="Chapman S.B."/>
            <person name="Chen Z."/>
            <person name="Freedman E."/>
            <person name="Gellesch M."/>
            <person name="Goldberg J."/>
            <person name="Griggs A."/>
            <person name="Gujja S."/>
            <person name="Heilman E.R."/>
            <person name="Heiman D."/>
            <person name="Hepburn T."/>
            <person name="Howarth C."/>
            <person name="Jen D."/>
            <person name="Larson L."/>
            <person name="Mehta T."/>
            <person name="Neiman D."/>
            <person name="Pearson M."/>
            <person name="Roberts A."/>
            <person name="Saif S."/>
            <person name="Shea T."/>
            <person name="Shenoy N."/>
            <person name="Sisk P."/>
            <person name="Stolte C."/>
            <person name="Sykes S."/>
            <person name="Walk T."/>
            <person name="White J."/>
            <person name="Yandava C."/>
            <person name="Haas B."/>
            <person name="Nusbaum C."/>
            <person name="Birren B."/>
        </authorList>
    </citation>
    <scope>NUCLEOTIDE SEQUENCE</scope>
    <source>
        <strain evidence="2">R3-111a-1</strain>
    </source>
</reference>
<reference evidence="3" key="4">
    <citation type="journal article" date="2015" name="G3 (Bethesda)">
        <title>Genome sequences of three phytopathogenic species of the Magnaporthaceae family of fungi.</title>
        <authorList>
            <person name="Okagaki L.H."/>
            <person name="Nunes C.C."/>
            <person name="Sailsbery J."/>
            <person name="Clay B."/>
            <person name="Brown D."/>
            <person name="John T."/>
            <person name="Oh Y."/>
            <person name="Young N."/>
            <person name="Fitzgerald M."/>
            <person name="Haas B.J."/>
            <person name="Zeng Q."/>
            <person name="Young S."/>
            <person name="Adiconis X."/>
            <person name="Fan L."/>
            <person name="Levin J.Z."/>
            <person name="Mitchell T.K."/>
            <person name="Okubara P.A."/>
            <person name="Farman M.L."/>
            <person name="Kohn L.M."/>
            <person name="Birren B."/>
            <person name="Ma L.-J."/>
            <person name="Dean R.A."/>
        </authorList>
    </citation>
    <scope>NUCLEOTIDE SEQUENCE</scope>
    <source>
        <strain evidence="3">R3-111a-1</strain>
    </source>
</reference>
<protein>
    <recommendedName>
        <fullName evidence="5">C2H2-type domain-containing protein</fullName>
    </recommendedName>
</protein>
<feature type="compositionally biased region" description="Basic and acidic residues" evidence="1">
    <location>
        <begin position="210"/>
        <end position="227"/>
    </location>
</feature>
<evidence type="ECO:0000313" key="3">
    <source>
        <dbReference type="EnsemblFungi" id="EJT82017"/>
    </source>
</evidence>
<evidence type="ECO:0000256" key="1">
    <source>
        <dbReference type="SAM" id="MobiDB-lite"/>
    </source>
</evidence>
<proteinExistence type="predicted"/>
<evidence type="ECO:0000313" key="4">
    <source>
        <dbReference type="Proteomes" id="UP000006039"/>
    </source>
</evidence>
<feature type="compositionally biased region" description="Low complexity" evidence="1">
    <location>
        <begin position="16"/>
        <end position="25"/>
    </location>
</feature>
<reference evidence="4" key="1">
    <citation type="submission" date="2010-07" db="EMBL/GenBank/DDBJ databases">
        <title>The genome sequence of Gaeumannomyces graminis var. tritici strain R3-111a-1.</title>
        <authorList>
            <consortium name="The Broad Institute Genome Sequencing Platform"/>
            <person name="Ma L.-J."/>
            <person name="Dead R."/>
            <person name="Young S."/>
            <person name="Zeng Q."/>
            <person name="Koehrsen M."/>
            <person name="Alvarado L."/>
            <person name="Berlin A."/>
            <person name="Chapman S.B."/>
            <person name="Chen Z."/>
            <person name="Freedman E."/>
            <person name="Gellesch M."/>
            <person name="Goldberg J."/>
            <person name="Griggs A."/>
            <person name="Gujja S."/>
            <person name="Heilman E.R."/>
            <person name="Heiman D."/>
            <person name="Hepburn T."/>
            <person name="Howarth C."/>
            <person name="Jen D."/>
            <person name="Larson L."/>
            <person name="Mehta T."/>
            <person name="Neiman D."/>
            <person name="Pearson M."/>
            <person name="Roberts A."/>
            <person name="Saif S."/>
            <person name="Shea T."/>
            <person name="Shenoy N."/>
            <person name="Sisk P."/>
            <person name="Stolte C."/>
            <person name="Sykes S."/>
            <person name="Walk T."/>
            <person name="White J."/>
            <person name="Yandava C."/>
            <person name="Haas B."/>
            <person name="Nusbaum C."/>
            <person name="Birren B."/>
        </authorList>
    </citation>
    <scope>NUCLEOTIDE SEQUENCE [LARGE SCALE GENOMIC DNA]</scope>
    <source>
        <strain evidence="4">R3-111a-1</strain>
    </source>
</reference>
<name>J3NL50_GAET3</name>
<dbReference type="Proteomes" id="UP000006039">
    <property type="component" value="Unassembled WGS sequence"/>
</dbReference>
<sequence>MDSLLSSDSPFEDSRSLTTRSRASSGVSSTQSLFNDLQLVASSPGSSLEPSLSTLSRRLAARSPYDNPVAAHQGLVRNPVSQSTTSTFPHLPEVLLSAGWFNVDTSAPPTQDPPLLRVDSVEDCSQPPRTASSSIPTPQSANMSAVATLNFDPVFSMGNRSSYGWPVLDSGNNNGLLGHDLSSYGSEASLTPPSGTSSVTASPPRNMSAEQRELRRQRDQARRDTKKAVRIRRATGSSYGGSPPVSMVDMASPTNLPVYTTGPTQISLLTEPTTLASTSSYSMPTYATSLPTDPQTQPLFSAPYQPHTSYLGEYQPAYTTTPPSLPSQYGRTAMSHDQQSMMYSTMPVMGGGPGAMVPPAPSSASSPPHSHHEAGGNVRVVGGRPKPQCWEHGCNGRQFSTFSNLLRHQREKSGQAAKAVCPNCGAEFTRTTARNGHLQHDKCKQRRST</sequence>
<dbReference type="AlphaFoldDB" id="J3NL50"/>
<dbReference type="HOGENOM" id="CLU_040692_1_0_1"/>
<dbReference type="RefSeq" id="XP_009218026.1">
    <property type="nucleotide sequence ID" value="XM_009219762.1"/>
</dbReference>
<dbReference type="OrthoDB" id="5366256at2759"/>
<feature type="region of interest" description="Disordered" evidence="1">
    <location>
        <begin position="184"/>
        <end position="246"/>
    </location>
</feature>
<feature type="region of interest" description="Disordered" evidence="1">
    <location>
        <begin position="1"/>
        <end position="31"/>
    </location>
</feature>
<accession>J3NL50</accession>
<evidence type="ECO:0000313" key="2">
    <source>
        <dbReference type="EMBL" id="EJT82017.1"/>
    </source>
</evidence>
<evidence type="ECO:0008006" key="5">
    <source>
        <dbReference type="Google" id="ProtNLM"/>
    </source>
</evidence>